<dbReference type="Proteomes" id="UP000594262">
    <property type="component" value="Unplaced"/>
</dbReference>
<protein>
    <recommendedName>
        <fullName evidence="3">Phosphodiester glycosidase domain-containing protein</fullName>
    </recommendedName>
</protein>
<keyword evidence="1" id="KW-1133">Transmembrane helix</keyword>
<organism evidence="4 5">
    <name type="scientific">Clytia hemisphaerica</name>
    <dbReference type="NCBI Taxonomy" id="252671"/>
    <lineage>
        <taxon>Eukaryota</taxon>
        <taxon>Metazoa</taxon>
        <taxon>Cnidaria</taxon>
        <taxon>Hydrozoa</taxon>
        <taxon>Hydroidolina</taxon>
        <taxon>Leptothecata</taxon>
        <taxon>Obeliida</taxon>
        <taxon>Clytiidae</taxon>
        <taxon>Clytia</taxon>
    </lineage>
</organism>
<feature type="chain" id="PRO_5029657428" description="Phosphodiester glycosidase domain-containing protein" evidence="2">
    <location>
        <begin position="19"/>
        <end position="414"/>
    </location>
</feature>
<dbReference type="EnsemblMetazoa" id="CLYHEMT003861.1">
    <property type="protein sequence ID" value="CLYHEMP003861.1"/>
    <property type="gene ID" value="CLYHEMG003861"/>
</dbReference>
<reference evidence="4" key="1">
    <citation type="submission" date="2021-01" db="UniProtKB">
        <authorList>
            <consortium name="EnsemblMetazoa"/>
        </authorList>
    </citation>
    <scope>IDENTIFICATION</scope>
</reference>
<sequence length="414" mass="46242">MYFHTILLVLSLIRPNTGEQDILYPYPSVRHHLDPRRSHRYVRDCQPKEHGNLTHETIKTLNSSKEIQVNYFRKDFTGFGLQFGHHSIIKDPTSMISIHQPLDGGCQNLSTSTVKDTAIQNGCYIATNAGFFVPSDRSPYGACLGNIISDSKIVRKTGIQNANFGIRRDGSIVIGYLSEDEVTETKNPFIQLVTGVGWIIRNGKSYVTESIKAECEDTQTTSSMARFFSVQSARTLLGVDGNGYVHLVTVDGKTNSRGINLPAAVKYLIEQGVQNAINLDGGGSATYVINSTVVNYPSDTHHDQPEILVPRKVSSIICVKKEMNGDVTPEHMASLSYCCNRNYFLIIGLTVIIGFSCLLHVHFYTLYQHYRNKVKDLLSGQQKKEALQSLLQQANNELSSEFDSDFDDFEDDDL</sequence>
<dbReference type="AlphaFoldDB" id="A0A7M5UZM2"/>
<proteinExistence type="predicted"/>
<keyword evidence="5" id="KW-1185">Reference proteome</keyword>
<dbReference type="GO" id="GO:0033299">
    <property type="term" value="P:secretion of lysosomal enzymes"/>
    <property type="evidence" value="ECO:0007669"/>
    <property type="project" value="TreeGrafter"/>
</dbReference>
<keyword evidence="2" id="KW-0732">Signal</keyword>
<dbReference type="PANTHER" id="PTHR40446">
    <property type="entry name" value="N-ACETYLGLUCOSAMINE-1-PHOSPHODIESTER ALPHA-N-ACETYLGLUCOSAMINIDASE"/>
    <property type="match status" value="1"/>
</dbReference>
<keyword evidence="1" id="KW-0472">Membrane</keyword>
<evidence type="ECO:0000259" key="3">
    <source>
        <dbReference type="Pfam" id="PF09992"/>
    </source>
</evidence>
<evidence type="ECO:0000313" key="4">
    <source>
        <dbReference type="EnsemblMetazoa" id="CLYHEMP003861.1"/>
    </source>
</evidence>
<dbReference type="RefSeq" id="XP_066923586.1">
    <property type="nucleotide sequence ID" value="XM_067067485.1"/>
</dbReference>
<feature type="signal peptide" evidence="2">
    <location>
        <begin position="1"/>
        <end position="18"/>
    </location>
</feature>
<dbReference type="GeneID" id="136810902"/>
<feature type="transmembrane region" description="Helical" evidence="1">
    <location>
        <begin position="343"/>
        <end position="367"/>
    </location>
</feature>
<accession>A0A7M5UZM2</accession>
<dbReference type="PANTHER" id="PTHR40446:SF2">
    <property type="entry name" value="N-ACETYLGLUCOSAMINE-1-PHOSPHODIESTER ALPHA-N-ACETYLGLUCOSAMINIDASE"/>
    <property type="match status" value="1"/>
</dbReference>
<keyword evidence="1" id="KW-0812">Transmembrane</keyword>
<evidence type="ECO:0000313" key="5">
    <source>
        <dbReference type="Proteomes" id="UP000594262"/>
    </source>
</evidence>
<evidence type="ECO:0000256" key="2">
    <source>
        <dbReference type="SAM" id="SignalP"/>
    </source>
</evidence>
<dbReference type="OrthoDB" id="192253at2759"/>
<feature type="domain" description="Phosphodiester glycosidase" evidence="3">
    <location>
        <begin position="121"/>
        <end position="319"/>
    </location>
</feature>
<dbReference type="InterPro" id="IPR018711">
    <property type="entry name" value="NAGPA"/>
</dbReference>
<name>A0A7M5UZM2_9CNID</name>
<dbReference type="Pfam" id="PF09992">
    <property type="entry name" value="NAGPA"/>
    <property type="match status" value="1"/>
</dbReference>
<evidence type="ECO:0000256" key="1">
    <source>
        <dbReference type="SAM" id="Phobius"/>
    </source>
</evidence>